<evidence type="ECO:0000256" key="7">
    <source>
        <dbReference type="ARBA" id="ARBA00023239"/>
    </source>
</evidence>
<evidence type="ECO:0000259" key="9">
    <source>
        <dbReference type="Pfam" id="PF16363"/>
    </source>
</evidence>
<dbReference type="SUPFAM" id="SSF51735">
    <property type="entry name" value="NAD(P)-binding Rossmann-fold domains"/>
    <property type="match status" value="1"/>
</dbReference>
<evidence type="ECO:0000256" key="8">
    <source>
        <dbReference type="RuleBase" id="RU004473"/>
    </source>
</evidence>
<comment type="catalytic activity">
    <reaction evidence="1 8">
        <text>dTDP-alpha-D-glucose = dTDP-4-dehydro-6-deoxy-alpha-D-glucose + H2O</text>
        <dbReference type="Rhea" id="RHEA:17221"/>
        <dbReference type="ChEBI" id="CHEBI:15377"/>
        <dbReference type="ChEBI" id="CHEBI:57477"/>
        <dbReference type="ChEBI" id="CHEBI:57649"/>
        <dbReference type="EC" id="4.2.1.46"/>
    </reaction>
</comment>
<dbReference type="Gene3D" id="3.40.50.720">
    <property type="entry name" value="NAD(P)-binding Rossmann-like Domain"/>
    <property type="match status" value="1"/>
</dbReference>
<proteinExistence type="inferred from homology"/>
<feature type="domain" description="NAD(P)-binding" evidence="9">
    <location>
        <begin position="5"/>
        <end position="301"/>
    </location>
</feature>
<dbReference type="InterPro" id="IPR016040">
    <property type="entry name" value="NAD(P)-bd_dom"/>
</dbReference>
<dbReference type="EC" id="4.2.1.46" evidence="4 8"/>
<organism evidence="10">
    <name type="scientific">Streptomyces sp. NBC_00003</name>
    <dbReference type="NCBI Taxonomy" id="2903608"/>
    <lineage>
        <taxon>Bacteria</taxon>
        <taxon>Bacillati</taxon>
        <taxon>Actinomycetota</taxon>
        <taxon>Actinomycetes</taxon>
        <taxon>Kitasatosporales</taxon>
        <taxon>Streptomycetaceae</taxon>
        <taxon>Streptomyces</taxon>
    </lineage>
</organism>
<dbReference type="Pfam" id="PF16363">
    <property type="entry name" value="GDP_Man_Dehyd"/>
    <property type="match status" value="1"/>
</dbReference>
<dbReference type="InterPro" id="IPR005888">
    <property type="entry name" value="dTDP_Gluc_deHydtase"/>
</dbReference>
<evidence type="ECO:0000256" key="6">
    <source>
        <dbReference type="ARBA" id="ARBA00023027"/>
    </source>
</evidence>
<dbReference type="PANTHER" id="PTHR43000">
    <property type="entry name" value="DTDP-D-GLUCOSE 4,6-DEHYDRATASE-RELATED"/>
    <property type="match status" value="1"/>
</dbReference>
<evidence type="ECO:0000313" key="10">
    <source>
        <dbReference type="EMBL" id="WTW66521.1"/>
    </source>
</evidence>
<dbReference type="InterPro" id="IPR036291">
    <property type="entry name" value="NAD(P)-bd_dom_sf"/>
</dbReference>
<dbReference type="NCBIfam" id="TIGR01181">
    <property type="entry name" value="dTDP_gluc_dehyt"/>
    <property type="match status" value="1"/>
</dbReference>
<dbReference type="CDD" id="cd05246">
    <property type="entry name" value="dTDP_GD_SDR_e"/>
    <property type="match status" value="1"/>
</dbReference>
<dbReference type="AlphaFoldDB" id="A0AAU2VGD4"/>
<evidence type="ECO:0000256" key="4">
    <source>
        <dbReference type="ARBA" id="ARBA00011990"/>
    </source>
</evidence>
<evidence type="ECO:0000256" key="2">
    <source>
        <dbReference type="ARBA" id="ARBA00001911"/>
    </source>
</evidence>
<evidence type="ECO:0000256" key="5">
    <source>
        <dbReference type="ARBA" id="ARBA00016977"/>
    </source>
</evidence>
<comment type="similarity">
    <text evidence="3 8">Belongs to the NAD(P)-dependent epimerase/dehydratase family. dTDP-glucose dehydratase subfamily.</text>
</comment>
<protein>
    <recommendedName>
        <fullName evidence="5 8">dTDP-glucose 4,6-dehydratase</fullName>
        <ecNumber evidence="4 8">4.2.1.46</ecNumber>
    </recommendedName>
</protein>
<dbReference type="GO" id="GO:0008460">
    <property type="term" value="F:dTDP-glucose 4,6-dehydratase activity"/>
    <property type="evidence" value="ECO:0007669"/>
    <property type="project" value="UniProtKB-EC"/>
</dbReference>
<comment type="cofactor">
    <cofactor evidence="2 8">
        <name>NAD(+)</name>
        <dbReference type="ChEBI" id="CHEBI:57540"/>
    </cofactor>
</comment>
<dbReference type="EMBL" id="CP108318">
    <property type="protein sequence ID" value="WTW66521.1"/>
    <property type="molecule type" value="Genomic_DNA"/>
</dbReference>
<name>A0AAU2VGD4_9ACTN</name>
<evidence type="ECO:0000256" key="3">
    <source>
        <dbReference type="ARBA" id="ARBA00008178"/>
    </source>
</evidence>
<accession>A0AAU2VGD4</accession>
<keyword evidence="6" id="KW-0520">NAD</keyword>
<keyword evidence="7 8" id="KW-0456">Lyase</keyword>
<gene>
    <name evidence="10" type="primary">rfbB</name>
    <name evidence="10" type="ORF">OG549_22510</name>
</gene>
<sequence>MEKILVTGGAGFIGSHFVKRLLKADDVAAVTVLDALTYAGHKENLGEAFLSPKLTFVEGNILDADLVDALVGQHTAVVHFAAESHVDRSFFEAGNFLATNVLGTHTLLAAAHRHGITRFVHVSTDEVYGPLLTGSATEQFPLRPSVPYAASKAAGDVIALSYFQTYGVPVCITRSSNNYGTAQHPEKVIPLFMTRLFKDEQVTLHGRGEHVRNWLHVEDNCAGIELVLRSGTPGEIYNIGGGTDLTGQELTAKILRVCGSDWDRVTYIPDRPANDIRYSMDWSKIAEQLGYRPVRPMDDGLLETADWYRTHPDRWAPQMRNPHAPRATVALAPAGKEAHAR</sequence>
<evidence type="ECO:0000256" key="1">
    <source>
        <dbReference type="ARBA" id="ARBA00001539"/>
    </source>
</evidence>
<reference evidence="10" key="1">
    <citation type="submission" date="2022-10" db="EMBL/GenBank/DDBJ databases">
        <title>The complete genomes of actinobacterial strains from the NBC collection.</title>
        <authorList>
            <person name="Joergensen T.S."/>
            <person name="Alvarez Arevalo M."/>
            <person name="Sterndorff E.B."/>
            <person name="Faurdal D."/>
            <person name="Vuksanovic O."/>
            <person name="Mourched A.-S."/>
            <person name="Charusanti P."/>
            <person name="Shaw S."/>
            <person name="Blin K."/>
            <person name="Weber T."/>
        </authorList>
    </citation>
    <scope>NUCLEOTIDE SEQUENCE</scope>
    <source>
        <strain evidence="10">NBC_00003</strain>
    </source>
</reference>
<dbReference type="Gene3D" id="3.90.25.10">
    <property type="entry name" value="UDP-galactose 4-epimerase, domain 1"/>
    <property type="match status" value="1"/>
</dbReference>
<dbReference type="GO" id="GO:0009225">
    <property type="term" value="P:nucleotide-sugar metabolic process"/>
    <property type="evidence" value="ECO:0007669"/>
    <property type="project" value="InterPro"/>
</dbReference>